<name>A0A128F8X0_9GAMM</name>
<dbReference type="Proteomes" id="UP000073601">
    <property type="component" value="Unassembled WGS sequence"/>
</dbReference>
<feature type="region of interest" description="Disordered" evidence="1">
    <location>
        <begin position="44"/>
        <end position="66"/>
    </location>
</feature>
<feature type="compositionally biased region" description="Basic and acidic residues" evidence="1">
    <location>
        <begin position="50"/>
        <end position="62"/>
    </location>
</feature>
<dbReference type="EMBL" id="FIZY01000021">
    <property type="protein sequence ID" value="CZF83198.1"/>
    <property type="molecule type" value="Genomic_DNA"/>
</dbReference>
<dbReference type="OrthoDB" id="5864577at2"/>
<sequence length="220" mass="25266">MKPVISLNKRDALNGKEKLALLALPPKKRFWILKTLGRWEKANARKRISQQKDIDGRGLEPRKKGRKKMFRRMAKGLEPYVKNGGKVLDLTWRNKQTARTAARHHIGQTQKMTARQMEKRWGKPDYKAPATKGQARKLRELGFSVNKGKGKKSKPKKPSLRWIMENLSQGKAGLIIRVISEKPKQTTWDIPLAERQILGSPQPDVNRQLIKIIGQAQKRT</sequence>
<gene>
    <name evidence="2" type="ORF">GMA8713_02520</name>
</gene>
<protein>
    <recommendedName>
        <fullName evidence="4">Phage virion morphogenesis family protein</fullName>
    </recommendedName>
</protein>
<proteinExistence type="predicted"/>
<evidence type="ECO:0000313" key="2">
    <source>
        <dbReference type="EMBL" id="CZF83198.1"/>
    </source>
</evidence>
<dbReference type="AlphaFoldDB" id="A0A128F8X0"/>
<evidence type="ECO:0008006" key="4">
    <source>
        <dbReference type="Google" id="ProtNLM"/>
    </source>
</evidence>
<evidence type="ECO:0000313" key="3">
    <source>
        <dbReference type="Proteomes" id="UP000073601"/>
    </source>
</evidence>
<evidence type="ECO:0000256" key="1">
    <source>
        <dbReference type="SAM" id="MobiDB-lite"/>
    </source>
</evidence>
<accession>A0A128F8X0</accession>
<reference evidence="3" key="1">
    <citation type="submission" date="2016-02" db="EMBL/GenBank/DDBJ databases">
        <authorList>
            <person name="Rodrigo-Torres Lidia"/>
            <person name="Arahal R.David."/>
        </authorList>
    </citation>
    <scope>NUCLEOTIDE SEQUENCE [LARGE SCALE GENOMIC DNA]</scope>
    <source>
        <strain evidence="3">CECT 8713</strain>
    </source>
</reference>
<keyword evidence="3" id="KW-1185">Reference proteome</keyword>
<organism evidence="2 3">
    <name type="scientific">Grimontia marina</name>
    <dbReference type="NCBI Taxonomy" id="646534"/>
    <lineage>
        <taxon>Bacteria</taxon>
        <taxon>Pseudomonadati</taxon>
        <taxon>Pseudomonadota</taxon>
        <taxon>Gammaproteobacteria</taxon>
        <taxon>Vibrionales</taxon>
        <taxon>Vibrionaceae</taxon>
        <taxon>Grimontia</taxon>
    </lineage>
</organism>
<dbReference type="RefSeq" id="WP_062710113.1">
    <property type="nucleotide sequence ID" value="NZ_CAWRCI010000021.1"/>
</dbReference>